<accession>A0A0A9BFS7</accession>
<dbReference type="AlphaFoldDB" id="A0A0A9BFS7"/>
<dbReference type="EMBL" id="GBRH01236882">
    <property type="protein sequence ID" value="JAD61013.1"/>
    <property type="molecule type" value="Transcribed_RNA"/>
</dbReference>
<evidence type="ECO:0000313" key="1">
    <source>
        <dbReference type="EMBL" id="JAD61013.1"/>
    </source>
</evidence>
<proteinExistence type="predicted"/>
<sequence length="39" mass="4545">MKCKKGISSRSETGHFYPILYMTCMLIKNSKSKSAKYFH</sequence>
<reference evidence="1" key="1">
    <citation type="submission" date="2014-09" db="EMBL/GenBank/DDBJ databases">
        <authorList>
            <person name="Magalhaes I.L.F."/>
            <person name="Oliveira U."/>
            <person name="Santos F.R."/>
            <person name="Vidigal T.H.D.A."/>
            <person name="Brescovit A.D."/>
            <person name="Santos A.J."/>
        </authorList>
    </citation>
    <scope>NUCLEOTIDE SEQUENCE</scope>
    <source>
        <tissue evidence="1">Shoot tissue taken approximately 20 cm above the soil surface</tissue>
    </source>
</reference>
<reference evidence="1" key="2">
    <citation type="journal article" date="2015" name="Data Brief">
        <title>Shoot transcriptome of the giant reed, Arundo donax.</title>
        <authorList>
            <person name="Barrero R.A."/>
            <person name="Guerrero F.D."/>
            <person name="Moolhuijzen P."/>
            <person name="Goolsby J.A."/>
            <person name="Tidwell J."/>
            <person name="Bellgard S.E."/>
            <person name="Bellgard M.I."/>
        </authorList>
    </citation>
    <scope>NUCLEOTIDE SEQUENCE</scope>
    <source>
        <tissue evidence="1">Shoot tissue taken approximately 20 cm above the soil surface</tissue>
    </source>
</reference>
<protein>
    <submittedName>
        <fullName evidence="1">Uncharacterized protein</fullName>
    </submittedName>
</protein>
<name>A0A0A9BFS7_ARUDO</name>
<organism evidence="1">
    <name type="scientific">Arundo donax</name>
    <name type="common">Giant reed</name>
    <name type="synonym">Donax arundinaceus</name>
    <dbReference type="NCBI Taxonomy" id="35708"/>
    <lineage>
        <taxon>Eukaryota</taxon>
        <taxon>Viridiplantae</taxon>
        <taxon>Streptophyta</taxon>
        <taxon>Embryophyta</taxon>
        <taxon>Tracheophyta</taxon>
        <taxon>Spermatophyta</taxon>
        <taxon>Magnoliopsida</taxon>
        <taxon>Liliopsida</taxon>
        <taxon>Poales</taxon>
        <taxon>Poaceae</taxon>
        <taxon>PACMAD clade</taxon>
        <taxon>Arundinoideae</taxon>
        <taxon>Arundineae</taxon>
        <taxon>Arundo</taxon>
    </lineage>
</organism>